<feature type="region of interest" description="Disordered" evidence="7">
    <location>
        <begin position="327"/>
        <end position="368"/>
    </location>
</feature>
<dbReference type="PANTHER" id="PTHR45686:SF4">
    <property type="entry name" value="ADP-RIBOSYLATION FACTOR GTPASE ACTIVATING PROTEIN 3, ISOFORM H"/>
    <property type="match status" value="1"/>
</dbReference>
<dbReference type="Gene3D" id="1.10.220.150">
    <property type="entry name" value="Arf GTPase activating protein"/>
    <property type="match status" value="1"/>
</dbReference>
<feature type="region of interest" description="Disordered" evidence="7">
    <location>
        <begin position="1"/>
        <end position="35"/>
    </location>
</feature>
<dbReference type="GO" id="GO:0005096">
    <property type="term" value="F:GTPase activator activity"/>
    <property type="evidence" value="ECO:0007669"/>
    <property type="project" value="UniProtKB-KW"/>
</dbReference>
<feature type="compositionally biased region" description="Polar residues" evidence="7">
    <location>
        <begin position="20"/>
        <end position="35"/>
    </location>
</feature>
<dbReference type="Pfam" id="PF01412">
    <property type="entry name" value="ArfGap"/>
    <property type="match status" value="1"/>
</dbReference>
<name>A0A7S2P1G8_9STRA</name>
<evidence type="ECO:0000313" key="9">
    <source>
        <dbReference type="EMBL" id="CAD9571574.1"/>
    </source>
</evidence>
<evidence type="ECO:0000256" key="5">
    <source>
        <dbReference type="PROSITE-ProRule" id="PRU00288"/>
    </source>
</evidence>
<dbReference type="GO" id="GO:0000139">
    <property type="term" value="C:Golgi membrane"/>
    <property type="evidence" value="ECO:0007669"/>
    <property type="project" value="GOC"/>
</dbReference>
<evidence type="ECO:0000256" key="1">
    <source>
        <dbReference type="ARBA" id="ARBA00022468"/>
    </source>
</evidence>
<dbReference type="InterPro" id="IPR001164">
    <property type="entry name" value="ArfGAP_dom"/>
</dbReference>
<dbReference type="PROSITE" id="PS50115">
    <property type="entry name" value="ARFGAP"/>
    <property type="match status" value="1"/>
</dbReference>
<feature type="compositionally biased region" description="Basic residues" evidence="7">
    <location>
        <begin position="1"/>
        <end position="15"/>
    </location>
</feature>
<evidence type="ECO:0000256" key="4">
    <source>
        <dbReference type="ARBA" id="ARBA00022833"/>
    </source>
</evidence>
<evidence type="ECO:0000259" key="8">
    <source>
        <dbReference type="PROSITE" id="PS50115"/>
    </source>
</evidence>
<gene>
    <name evidence="9" type="ORF">LDAN0321_LOCUS7563</name>
</gene>
<keyword evidence="6" id="KW-0175">Coiled coil</keyword>
<sequence>MDRGGKQHRSMRRINHQSEESSVTQRGATQSTPNSTSALMAMTAQELRQLVYEGDSIVPSTCHILIKSLPGNKYCVDCGREHPDIASVNNGVLICSQCAAKHDILGKRSRVKTMKNDLWSVEDILFMLEGGNTQLYNFFRRHKLVPKDPPRRVSSHKDGVDDASTVGTASTGKISTSMLVSRYKTRTAKYYRDELGKHIQGIIKSGLYQGRRLGFENEWRLRVAADNGTLGLSEEVIRKAMKNYQDPNETMMSPEELADDNERLREELIRTRRNLEVRDCEIRILKGNAGRSEENISVMSEMSGRDHLTRTSSTSSIVSKTKRAFGGIFGRRNNGRNGDDSSINNHFSNRGRNKRSGNGSGRDAQSNAETLQVAVREEKAGRLRSLIHEQEIKSILFKTDYDLLEKQLAHNEVLFGEISAVLSRVEARQVSVDAENKKLRSRIETRMAQRATHIGIVNKLRKKLNYHTIIPKNSDSELNPVSLTTDGTLECADSDEFSYLCNRSQNLEIQRLRGLITATRTVKRHDLLPPGRKTYPTPPINAELTDIDILRRKLQEQTKLCELRKADCDFMEKNLVQQNEFTQRLTDVLTQVEDRQKKLDAGNDRLKSELHRLELQMSSLEDEIRHLRAKKVNDDGVFAVVYEYMLLD</sequence>
<reference evidence="9" key="1">
    <citation type="submission" date="2021-01" db="EMBL/GenBank/DDBJ databases">
        <authorList>
            <person name="Corre E."/>
            <person name="Pelletier E."/>
            <person name="Niang G."/>
            <person name="Scheremetjew M."/>
            <person name="Finn R."/>
            <person name="Kale V."/>
            <person name="Holt S."/>
            <person name="Cochrane G."/>
            <person name="Meng A."/>
            <person name="Brown T."/>
            <person name="Cohen L."/>
        </authorList>
    </citation>
    <scope>NUCLEOTIDE SEQUENCE</scope>
    <source>
        <strain evidence="9">B650</strain>
    </source>
</reference>
<feature type="domain" description="Arf-GAP" evidence="8">
    <location>
        <begin position="65"/>
        <end position="142"/>
    </location>
</feature>
<organism evidence="9">
    <name type="scientific">Leptocylindrus danicus</name>
    <dbReference type="NCBI Taxonomy" id="163516"/>
    <lineage>
        <taxon>Eukaryota</taxon>
        <taxon>Sar</taxon>
        <taxon>Stramenopiles</taxon>
        <taxon>Ochrophyta</taxon>
        <taxon>Bacillariophyta</taxon>
        <taxon>Coscinodiscophyceae</taxon>
        <taxon>Chaetocerotophycidae</taxon>
        <taxon>Leptocylindrales</taxon>
        <taxon>Leptocylindraceae</taxon>
        <taxon>Leptocylindrus</taxon>
    </lineage>
</organism>
<proteinExistence type="predicted"/>
<keyword evidence="3 5" id="KW-0863">Zinc-finger</keyword>
<dbReference type="SUPFAM" id="SSF57863">
    <property type="entry name" value="ArfGap/RecO-like zinc finger"/>
    <property type="match status" value="1"/>
</dbReference>
<accession>A0A7S2P1G8</accession>
<dbReference type="InterPro" id="IPR037278">
    <property type="entry name" value="ARFGAP/RecO"/>
</dbReference>
<dbReference type="SMART" id="SM00105">
    <property type="entry name" value="ArfGap"/>
    <property type="match status" value="1"/>
</dbReference>
<evidence type="ECO:0000256" key="3">
    <source>
        <dbReference type="ARBA" id="ARBA00022771"/>
    </source>
</evidence>
<dbReference type="AlphaFoldDB" id="A0A7S2P1G8"/>
<dbReference type="EMBL" id="HBGY01011927">
    <property type="protein sequence ID" value="CAD9571574.1"/>
    <property type="molecule type" value="Transcribed_RNA"/>
</dbReference>
<evidence type="ECO:0000256" key="2">
    <source>
        <dbReference type="ARBA" id="ARBA00022723"/>
    </source>
</evidence>
<keyword evidence="1" id="KW-0343">GTPase activation</keyword>
<dbReference type="GO" id="GO:0048205">
    <property type="term" value="P:COPI coating of Golgi vesicle"/>
    <property type="evidence" value="ECO:0007669"/>
    <property type="project" value="TreeGrafter"/>
</dbReference>
<feature type="coiled-coil region" evidence="6">
    <location>
        <begin position="596"/>
        <end position="630"/>
    </location>
</feature>
<dbReference type="GO" id="GO:0008270">
    <property type="term" value="F:zinc ion binding"/>
    <property type="evidence" value="ECO:0007669"/>
    <property type="project" value="UniProtKB-KW"/>
</dbReference>
<dbReference type="PRINTS" id="PR00405">
    <property type="entry name" value="REVINTRACTNG"/>
</dbReference>
<dbReference type="InterPro" id="IPR038508">
    <property type="entry name" value="ArfGAP_dom_sf"/>
</dbReference>
<protein>
    <recommendedName>
        <fullName evidence="8">Arf-GAP domain-containing protein</fullName>
    </recommendedName>
</protein>
<keyword evidence="2" id="KW-0479">Metal-binding</keyword>
<evidence type="ECO:0000256" key="7">
    <source>
        <dbReference type="SAM" id="MobiDB-lite"/>
    </source>
</evidence>
<keyword evidence="4" id="KW-0862">Zinc</keyword>
<dbReference type="PANTHER" id="PTHR45686">
    <property type="entry name" value="ADP-RIBOSYLATION FACTOR GTPASE ACTIVATING PROTEIN 3, ISOFORM H-RELATED"/>
    <property type="match status" value="1"/>
</dbReference>
<evidence type="ECO:0000256" key="6">
    <source>
        <dbReference type="SAM" id="Coils"/>
    </source>
</evidence>